<evidence type="ECO:0000256" key="2">
    <source>
        <dbReference type="ARBA" id="ARBA00006449"/>
    </source>
</evidence>
<feature type="region of interest" description="Disordered" evidence="17">
    <location>
        <begin position="187"/>
        <end position="211"/>
    </location>
</feature>
<dbReference type="GO" id="GO:0046872">
    <property type="term" value="F:metal ion binding"/>
    <property type="evidence" value="ECO:0007669"/>
    <property type="project" value="UniProtKB-KW"/>
</dbReference>
<feature type="binding site" evidence="15">
    <location>
        <position position="360"/>
    </location>
    <ligand>
        <name>cyanocob(III)alamin</name>
        <dbReference type="ChEBI" id="CHEBI:17439"/>
    </ligand>
</feature>
<comment type="similarity">
    <text evidence="2">Belongs to the eukaryotic cobalamin transport proteins family.</text>
</comment>
<dbReference type="Proteomes" id="UP000694562">
    <property type="component" value="Unplaced"/>
</dbReference>
<feature type="binding site" evidence="15">
    <location>
        <begin position="266"/>
        <end position="270"/>
    </location>
    <ligand>
        <name>cyanocob(III)alamin</name>
        <dbReference type="ChEBI" id="CHEBI:17439"/>
    </ligand>
</feature>
<evidence type="ECO:0000256" key="3">
    <source>
        <dbReference type="ARBA" id="ARBA00022426"/>
    </source>
</evidence>
<dbReference type="GO" id="GO:0005615">
    <property type="term" value="C:extracellular space"/>
    <property type="evidence" value="ECO:0007669"/>
    <property type="project" value="TreeGrafter"/>
</dbReference>
<evidence type="ECO:0000256" key="11">
    <source>
        <dbReference type="ARBA" id="ARBA00037184"/>
    </source>
</evidence>
<keyword evidence="19" id="KW-1185">Reference proteome</keyword>
<keyword evidence="5" id="KW-0964">Secreted</keyword>
<feature type="binding site" evidence="15">
    <location>
        <position position="311"/>
    </location>
    <ligand>
        <name>cyanocob(III)alamin</name>
        <dbReference type="ChEBI" id="CHEBI:17439"/>
    </ligand>
</feature>
<evidence type="ECO:0000256" key="5">
    <source>
        <dbReference type="ARBA" id="ARBA00022525"/>
    </source>
</evidence>
<evidence type="ECO:0000256" key="15">
    <source>
        <dbReference type="PIRSR" id="PIRSR602157-1"/>
    </source>
</evidence>
<keyword evidence="7" id="KW-0732">Signal</keyword>
<dbReference type="Ensembl" id="ENSFTIT00000010962.1">
    <property type="protein sequence ID" value="ENSFTIP00000010502.1"/>
    <property type="gene ID" value="ENSFTIG00000007048.1"/>
</dbReference>
<dbReference type="OMA" id="THNEMES"/>
<proteinExistence type="inferred from homology"/>
<dbReference type="AlphaFoldDB" id="A0A8C4UEQ2"/>
<dbReference type="Gene3D" id="1.50.10.20">
    <property type="match status" value="1"/>
</dbReference>
<comment type="subunit">
    <text evidence="12">Interacts with CD320 (via LDL-receptor class A domains).</text>
</comment>
<keyword evidence="6" id="KW-0479">Metal-binding</keyword>
<name>A0A8C4UEQ2_FALTI</name>
<evidence type="ECO:0000256" key="7">
    <source>
        <dbReference type="ARBA" id="ARBA00022729"/>
    </source>
</evidence>
<feature type="binding site" evidence="15">
    <location>
        <position position="530"/>
    </location>
    <ligand>
        <name>cyanocob(III)alamin</name>
        <dbReference type="ChEBI" id="CHEBI:17439"/>
    </ligand>
</feature>
<evidence type="ECO:0000256" key="12">
    <source>
        <dbReference type="ARBA" id="ARBA00038518"/>
    </source>
</evidence>
<feature type="binding site" evidence="15">
    <location>
        <position position="405"/>
    </location>
    <ligand>
        <name>cyanocob(III)alamin</name>
        <dbReference type="ChEBI" id="CHEBI:17439"/>
    </ligand>
</feature>
<dbReference type="OrthoDB" id="9440006at2759"/>
<reference evidence="18" key="1">
    <citation type="submission" date="2025-08" db="UniProtKB">
        <authorList>
            <consortium name="Ensembl"/>
        </authorList>
    </citation>
    <scope>IDENTIFICATION</scope>
</reference>
<comment type="function">
    <text evidence="11">Primary vitamin B12-binding and transport protein. Delivers cobalamin to cells.</text>
</comment>
<feature type="disulfide bond" evidence="16">
    <location>
        <begin position="279"/>
        <end position="322"/>
    </location>
</feature>
<evidence type="ECO:0000256" key="8">
    <source>
        <dbReference type="ARBA" id="ARBA00023065"/>
    </source>
</evidence>
<evidence type="ECO:0000313" key="19">
    <source>
        <dbReference type="Proteomes" id="UP000694562"/>
    </source>
</evidence>
<evidence type="ECO:0000256" key="4">
    <source>
        <dbReference type="ARBA" id="ARBA00022448"/>
    </source>
</evidence>
<evidence type="ECO:0000256" key="16">
    <source>
        <dbReference type="PIRSR" id="PIRSR602157-2"/>
    </source>
</evidence>
<dbReference type="GO" id="GO:0006824">
    <property type="term" value="P:cobalt ion transport"/>
    <property type="evidence" value="ECO:0007669"/>
    <property type="project" value="UniProtKB-KW"/>
</dbReference>
<accession>A0A8C4UEQ2</accession>
<keyword evidence="3" id="KW-0171">Cobalt transport</keyword>
<organism evidence="18 19">
    <name type="scientific">Falco tinnunculus</name>
    <name type="common">Common kestrel</name>
    <dbReference type="NCBI Taxonomy" id="100819"/>
    <lineage>
        <taxon>Eukaryota</taxon>
        <taxon>Metazoa</taxon>
        <taxon>Chordata</taxon>
        <taxon>Craniata</taxon>
        <taxon>Vertebrata</taxon>
        <taxon>Euteleostomi</taxon>
        <taxon>Archelosauria</taxon>
        <taxon>Archosauria</taxon>
        <taxon>Dinosauria</taxon>
        <taxon>Saurischia</taxon>
        <taxon>Theropoda</taxon>
        <taxon>Coelurosauria</taxon>
        <taxon>Aves</taxon>
        <taxon>Neognathae</taxon>
        <taxon>Neoaves</taxon>
        <taxon>Telluraves</taxon>
        <taxon>Australaves</taxon>
        <taxon>Falconiformes</taxon>
        <taxon>Falconidae</taxon>
        <taxon>Falco</taxon>
    </lineage>
</organism>
<dbReference type="PANTHER" id="PTHR10559:SF14">
    <property type="entry name" value="TRANSCOBALAMIN-2"/>
    <property type="match status" value="1"/>
</dbReference>
<dbReference type="Pfam" id="PF01122">
    <property type="entry name" value="Cobalamin_bind"/>
    <property type="match status" value="1"/>
</dbReference>
<keyword evidence="9 16" id="KW-1015">Disulfide bond</keyword>
<keyword evidence="8" id="KW-0406">Ion transport</keyword>
<reference evidence="18" key="2">
    <citation type="submission" date="2025-09" db="UniProtKB">
        <authorList>
            <consortium name="Ensembl"/>
        </authorList>
    </citation>
    <scope>IDENTIFICATION</scope>
</reference>
<comment type="subcellular location">
    <subcellularLocation>
        <location evidence="1">Secreted</location>
    </subcellularLocation>
</comment>
<evidence type="ECO:0000313" key="18">
    <source>
        <dbReference type="Ensembl" id="ENSFTIP00000010502.1"/>
    </source>
</evidence>
<sequence length="552" mass="61000">MVWRAGRPRCLHGLCQVRELRGKSGRENFISALAGSALLPFALPAAKVLSRFMLTWRQCAETASYDTFPSPAVSCLAQPGSACLCRAASCAVLWHPFPRSGMWLLLILLQAAVLPAQLCEAPGKVAAVQALSAQLLGLVADPTRDPDPSVYLALRLARVHNLCREEQYLAQLQDAFQRRYGRSVQAAGRPHAAPHSHPTQDAAAAEHSMSTEAEWPETGRLALYLLGLRATCPALEPGPLRSLVTRLKYYLEEDWAGSRHHGHPLTSYYQYSLGVLALCVHRKRVREEVIRRLLAAEHHSRFRHSSGSAVDTEAVVALAFTCLEQQRLVGTRLAAELRAATRRVRRRMVEAQGQDGFIGNVYSTPWAMQVFIATSMCQTQPAYGRAMAALLENLDAFTTAATMAQALPVLYGRSYLDIASMRCREETDTLMPISPEPLPERPGNKTVQLVVECPEPRCSQHRLYDQPVSVPASASLLDVLTAAAVQGPSNFTFDTRDTPLGPFLSRVLGLEAQQQKQSYWQLLTAPSTSLQMGVADYRPRDRETLILRLSKW</sequence>
<evidence type="ECO:0000256" key="1">
    <source>
        <dbReference type="ARBA" id="ARBA00004613"/>
    </source>
</evidence>
<keyword evidence="10 15" id="KW-0170">Cobalt</keyword>
<evidence type="ECO:0000256" key="14">
    <source>
        <dbReference type="ARBA" id="ARBA00041463"/>
    </source>
</evidence>
<evidence type="ECO:0000256" key="6">
    <source>
        <dbReference type="ARBA" id="ARBA00022723"/>
    </source>
</evidence>
<evidence type="ECO:0000256" key="13">
    <source>
        <dbReference type="ARBA" id="ARBA00040958"/>
    </source>
</evidence>
<dbReference type="GO" id="GO:0031419">
    <property type="term" value="F:cobalamin binding"/>
    <property type="evidence" value="ECO:0007669"/>
    <property type="project" value="InterPro"/>
</dbReference>
<feature type="binding site" evidence="15">
    <location>
        <position position="552"/>
    </location>
    <ligand>
        <name>cyanocob(III)alamin</name>
        <dbReference type="ChEBI" id="CHEBI:17439"/>
    </ligand>
</feature>
<dbReference type="Gene3D" id="2.170.130.30">
    <property type="match status" value="1"/>
</dbReference>
<evidence type="ECO:0000256" key="10">
    <source>
        <dbReference type="ARBA" id="ARBA00023285"/>
    </source>
</evidence>
<evidence type="ECO:0000256" key="17">
    <source>
        <dbReference type="SAM" id="MobiDB-lite"/>
    </source>
</evidence>
<keyword evidence="4" id="KW-0813">Transport</keyword>
<feature type="binding site" evidence="15">
    <location>
        <begin position="520"/>
        <end position="522"/>
    </location>
    <ligand>
        <name>cyanocob(III)alamin</name>
        <dbReference type="ChEBI" id="CHEBI:17439"/>
    </ligand>
</feature>
<dbReference type="GO" id="GO:0015889">
    <property type="term" value="P:cobalamin transport"/>
    <property type="evidence" value="ECO:0007669"/>
    <property type="project" value="InterPro"/>
</dbReference>
<dbReference type="InterPro" id="IPR002157">
    <property type="entry name" value="Cbl-bd_prot"/>
</dbReference>
<dbReference type="PANTHER" id="PTHR10559">
    <property type="entry name" value="TRANSCOBALAMIN-1/GASTRIC INTRINSIC FACTOR"/>
    <property type="match status" value="1"/>
</dbReference>
<dbReference type="InterPro" id="IPR051588">
    <property type="entry name" value="Cobalamin_Transport"/>
</dbReference>
<protein>
    <recommendedName>
        <fullName evidence="13">Transcobalamin-2</fullName>
    </recommendedName>
    <alternativeName>
        <fullName evidence="14">Transcobalamin II</fullName>
    </alternativeName>
</protein>
<evidence type="ECO:0000256" key="9">
    <source>
        <dbReference type="ARBA" id="ARBA00023157"/>
    </source>
</evidence>